<evidence type="ECO:0000256" key="1">
    <source>
        <dbReference type="SAM" id="MobiDB-lite"/>
    </source>
</evidence>
<evidence type="ECO:0000313" key="3">
    <source>
        <dbReference type="Proteomes" id="UP001295444"/>
    </source>
</evidence>
<proteinExistence type="predicted"/>
<reference evidence="2" key="1">
    <citation type="submission" date="2022-03" db="EMBL/GenBank/DDBJ databases">
        <authorList>
            <person name="Alioto T."/>
            <person name="Alioto T."/>
            <person name="Gomez Garrido J."/>
        </authorList>
    </citation>
    <scope>NUCLEOTIDE SEQUENCE</scope>
</reference>
<organism evidence="2 3">
    <name type="scientific">Pelobates cultripes</name>
    <name type="common">Western spadefoot toad</name>
    <dbReference type="NCBI Taxonomy" id="61616"/>
    <lineage>
        <taxon>Eukaryota</taxon>
        <taxon>Metazoa</taxon>
        <taxon>Chordata</taxon>
        <taxon>Craniata</taxon>
        <taxon>Vertebrata</taxon>
        <taxon>Euteleostomi</taxon>
        <taxon>Amphibia</taxon>
        <taxon>Batrachia</taxon>
        <taxon>Anura</taxon>
        <taxon>Pelobatoidea</taxon>
        <taxon>Pelobatidae</taxon>
        <taxon>Pelobates</taxon>
    </lineage>
</organism>
<gene>
    <name evidence="2" type="ORF">PECUL_23A025408</name>
</gene>
<name>A0AAD1R806_PELCU</name>
<dbReference type="Proteomes" id="UP001295444">
    <property type="component" value="Chromosome 01"/>
</dbReference>
<sequence>MAALEQRGSQPERPCSAPAPPAAGSGLLSRRHKAPSGGSYLLGGSAMRAGLPRLLPLEMQS</sequence>
<protein>
    <submittedName>
        <fullName evidence="2">Uncharacterized protein</fullName>
    </submittedName>
</protein>
<accession>A0AAD1R806</accession>
<keyword evidence="3" id="KW-1185">Reference proteome</keyword>
<evidence type="ECO:0000313" key="2">
    <source>
        <dbReference type="EMBL" id="CAH2225364.1"/>
    </source>
</evidence>
<feature type="region of interest" description="Disordered" evidence="1">
    <location>
        <begin position="1"/>
        <end position="45"/>
    </location>
</feature>
<dbReference type="AlphaFoldDB" id="A0AAD1R806"/>
<dbReference type="EMBL" id="OW240912">
    <property type="protein sequence ID" value="CAH2225364.1"/>
    <property type="molecule type" value="Genomic_DNA"/>
</dbReference>